<dbReference type="AlphaFoldDB" id="A0A377ALS6"/>
<organism evidence="2 3">
    <name type="scientific">Escherichia coli</name>
    <dbReference type="NCBI Taxonomy" id="562"/>
    <lineage>
        <taxon>Bacteria</taxon>
        <taxon>Pseudomonadati</taxon>
        <taxon>Pseudomonadota</taxon>
        <taxon>Gammaproteobacteria</taxon>
        <taxon>Enterobacterales</taxon>
        <taxon>Enterobacteriaceae</taxon>
        <taxon>Escherichia</taxon>
    </lineage>
</organism>
<evidence type="ECO:0000256" key="1">
    <source>
        <dbReference type="SAM" id="Phobius"/>
    </source>
</evidence>
<accession>A0A377ALS6</accession>
<dbReference type="EMBL" id="UGED01000004">
    <property type="protein sequence ID" value="STL20943.1"/>
    <property type="molecule type" value="Genomic_DNA"/>
</dbReference>
<keyword evidence="1" id="KW-1133">Transmembrane helix</keyword>
<proteinExistence type="predicted"/>
<name>A0A377ALS6_ECOLX</name>
<gene>
    <name evidence="2" type="ORF">NCTC9962_01282</name>
</gene>
<dbReference type="Proteomes" id="UP000254052">
    <property type="component" value="Unassembled WGS sequence"/>
</dbReference>
<sequence>MGRATKAMAKVASDCSVAAVGIALREEDMRKHNNGRSGVNVKVEELNGCAMREATRTLLRELIGVYSCSWSSVVAVACIIFSYFLANE</sequence>
<evidence type="ECO:0000313" key="2">
    <source>
        <dbReference type="EMBL" id="STL20943.1"/>
    </source>
</evidence>
<reference evidence="2 3" key="1">
    <citation type="submission" date="2018-06" db="EMBL/GenBank/DDBJ databases">
        <authorList>
            <consortium name="Pathogen Informatics"/>
            <person name="Doyle S."/>
        </authorList>
    </citation>
    <scope>NUCLEOTIDE SEQUENCE [LARGE SCALE GENOMIC DNA]</scope>
    <source>
        <strain evidence="2 3">NCTC9962</strain>
    </source>
</reference>
<evidence type="ECO:0000313" key="3">
    <source>
        <dbReference type="Proteomes" id="UP000254052"/>
    </source>
</evidence>
<keyword evidence="1" id="KW-0812">Transmembrane</keyword>
<protein>
    <submittedName>
        <fullName evidence="2">Uncharacterized protein</fullName>
    </submittedName>
</protein>
<keyword evidence="1" id="KW-0472">Membrane</keyword>
<feature type="transmembrane region" description="Helical" evidence="1">
    <location>
        <begin position="62"/>
        <end position="86"/>
    </location>
</feature>